<dbReference type="EMBL" id="HBUF01621374">
    <property type="protein sequence ID" value="CAG6781075.1"/>
    <property type="molecule type" value="Transcribed_RNA"/>
</dbReference>
<organism evidence="3">
    <name type="scientific">Cacopsylla melanoneura</name>
    <dbReference type="NCBI Taxonomy" id="428564"/>
    <lineage>
        <taxon>Eukaryota</taxon>
        <taxon>Metazoa</taxon>
        <taxon>Ecdysozoa</taxon>
        <taxon>Arthropoda</taxon>
        <taxon>Hexapoda</taxon>
        <taxon>Insecta</taxon>
        <taxon>Pterygota</taxon>
        <taxon>Neoptera</taxon>
        <taxon>Paraneoptera</taxon>
        <taxon>Hemiptera</taxon>
        <taxon>Sternorrhyncha</taxon>
        <taxon>Psylloidea</taxon>
        <taxon>Psyllidae</taxon>
        <taxon>Psyllinae</taxon>
        <taxon>Cacopsylla</taxon>
    </lineage>
</organism>
<evidence type="ECO:0000313" key="3">
    <source>
        <dbReference type="EMBL" id="CAG6781075.1"/>
    </source>
</evidence>
<evidence type="ECO:0000259" key="2">
    <source>
        <dbReference type="PROSITE" id="PS50940"/>
    </source>
</evidence>
<feature type="region of interest" description="Disordered" evidence="1">
    <location>
        <begin position="1"/>
        <end position="205"/>
    </location>
</feature>
<dbReference type="EMBL" id="HBUF01621369">
    <property type="protein sequence ID" value="CAG6781059.1"/>
    <property type="molecule type" value="Transcribed_RNA"/>
</dbReference>
<dbReference type="EMBL" id="HBUF01621376">
    <property type="protein sequence ID" value="CAG6781081.1"/>
    <property type="molecule type" value="Transcribed_RNA"/>
</dbReference>
<dbReference type="EMBL" id="HBUF01621377">
    <property type="protein sequence ID" value="CAG6781085.1"/>
    <property type="molecule type" value="Transcribed_RNA"/>
</dbReference>
<dbReference type="EMBL" id="HBUF01621375">
    <property type="protein sequence ID" value="CAG6781078.1"/>
    <property type="molecule type" value="Transcribed_RNA"/>
</dbReference>
<dbReference type="Gene3D" id="2.170.140.10">
    <property type="entry name" value="Chitin binding domain"/>
    <property type="match status" value="2"/>
</dbReference>
<dbReference type="SMART" id="SM00494">
    <property type="entry name" value="ChtBD2"/>
    <property type="match status" value="2"/>
</dbReference>
<feature type="domain" description="Chitin-binding type-2" evidence="2">
    <location>
        <begin position="299"/>
        <end position="360"/>
    </location>
</feature>
<reference evidence="3" key="1">
    <citation type="submission" date="2021-05" db="EMBL/GenBank/DDBJ databases">
        <authorList>
            <person name="Alioto T."/>
            <person name="Alioto T."/>
            <person name="Gomez Garrido J."/>
        </authorList>
    </citation>
    <scope>NUCLEOTIDE SEQUENCE</scope>
</reference>
<feature type="compositionally biased region" description="Low complexity" evidence="1">
    <location>
        <begin position="1"/>
        <end position="184"/>
    </location>
</feature>
<dbReference type="EMBL" id="HBUF01621371">
    <property type="protein sequence ID" value="CAG6781066.1"/>
    <property type="molecule type" value="Transcribed_RNA"/>
</dbReference>
<dbReference type="AlphaFoldDB" id="A0A8D9BDI3"/>
<dbReference type="EMBL" id="HBUF01621367">
    <property type="protein sequence ID" value="CAG6781053.1"/>
    <property type="molecule type" value="Transcribed_RNA"/>
</dbReference>
<dbReference type="EMBL" id="HBUF01621366">
    <property type="protein sequence ID" value="CAG6781050.1"/>
    <property type="molecule type" value="Transcribed_RNA"/>
</dbReference>
<evidence type="ECO:0000256" key="1">
    <source>
        <dbReference type="SAM" id="MobiDB-lite"/>
    </source>
</evidence>
<dbReference type="EMBL" id="HBUF01621368">
    <property type="protein sequence ID" value="CAG6781056.1"/>
    <property type="molecule type" value="Transcribed_RNA"/>
</dbReference>
<dbReference type="EMBL" id="HBUF01621373">
    <property type="protein sequence ID" value="CAG6781072.1"/>
    <property type="molecule type" value="Transcribed_RNA"/>
</dbReference>
<dbReference type="PROSITE" id="PS50940">
    <property type="entry name" value="CHIT_BIND_II"/>
    <property type="match status" value="2"/>
</dbReference>
<name>A0A8D9BDI3_9HEMI</name>
<feature type="compositionally biased region" description="Polar residues" evidence="1">
    <location>
        <begin position="185"/>
        <end position="203"/>
    </location>
</feature>
<feature type="domain" description="Chitin-binding type-2" evidence="2">
    <location>
        <begin position="212"/>
        <end position="271"/>
    </location>
</feature>
<dbReference type="GO" id="GO:0008061">
    <property type="term" value="F:chitin binding"/>
    <property type="evidence" value="ECO:0007669"/>
    <property type="project" value="InterPro"/>
</dbReference>
<dbReference type="InterPro" id="IPR036508">
    <property type="entry name" value="Chitin-bd_dom_sf"/>
</dbReference>
<protein>
    <recommendedName>
        <fullName evidence="2">Chitin-binding type-2 domain-containing protein</fullName>
    </recommendedName>
</protein>
<dbReference type="SUPFAM" id="SSF57625">
    <property type="entry name" value="Invertebrate chitin-binding proteins"/>
    <property type="match status" value="2"/>
</dbReference>
<dbReference type="EMBL" id="HBUF01621372">
    <property type="protein sequence ID" value="CAG6781069.1"/>
    <property type="molecule type" value="Transcribed_RNA"/>
</dbReference>
<accession>A0A8D9BDI3</accession>
<proteinExistence type="predicted"/>
<dbReference type="InterPro" id="IPR002557">
    <property type="entry name" value="Chitin-bd_dom"/>
</dbReference>
<dbReference type="EMBL" id="HBUF01621370">
    <property type="protein sequence ID" value="CAG6781062.1"/>
    <property type="molecule type" value="Transcribed_RNA"/>
</dbReference>
<sequence>MTDSTTESVTQTETVTESQTQTTENGTQTTDSETTQTTEGTTVTGTQTTNTIPQTQTTIVMTETTQEQTSMETTQSQTNKETETTNAITQTTNPQTTNPPTDTTQTETTNPPATTISEQTQTTQAETETTNAQTTSSELSQTTQTETETTNPQTTVPQTTNPQTTVPQTTNPQTTDTTNPQTTDAGSTDSTTPAGARPVSSNCPELEPDQMAIVCPTGFRRHPMYCNLFYQCTVSSTNEMKVVVLTCTNGTVYDDKKIQCLPRAEAAPCGDLKVLEEGGSRKKRMHDLTVPPVPVSSKKKLCPKSGVFAYEQDCQMFYKCKRSLSGKMQGELYQCPEGTSFWESTSKCEVTKNLPKKCKRGTFTDLWKNSPIVPFADKFDDIITISSR</sequence>
<dbReference type="GO" id="GO:0005576">
    <property type="term" value="C:extracellular region"/>
    <property type="evidence" value="ECO:0007669"/>
    <property type="project" value="InterPro"/>
</dbReference>
<dbReference type="Pfam" id="PF01607">
    <property type="entry name" value="CBM_14"/>
    <property type="match status" value="1"/>
</dbReference>